<protein>
    <submittedName>
        <fullName evidence="2">Transporter</fullName>
    </submittedName>
</protein>
<evidence type="ECO:0000256" key="1">
    <source>
        <dbReference type="SAM" id="Phobius"/>
    </source>
</evidence>
<proteinExistence type="predicted"/>
<sequence>MAVEQQAKAIHFVRLKLRLTRNGLRGQAWRIVLFIFGIFAGLWAALGGFALFTGAGVAGGDAGLVIVTFAGAGLTLAWLLLPLLFFGVDETIDPARFALLPVPRRTLLRGMLAAAFVSVPALATVVALLGLVLGAAVRDGAAAAVVAGVGAVLGILTCVVGSRALTSAFASMLRSRRVRDLAAILIAVLASSVAPLQLAVSSLIAHSDLDRAGQIARVLAWTPLAAPYAAYVDVAEGRLLSALVRLAIAAAAVAALVAWWWSTLESATIGTASGARSSSSASDKKAVAALFPAALRVLRPGRFSGLVAREWRYWWRDPRRRASLVSLMIAGVVLPMVMRASVRVDQSRMPLPVAVAFSALLAALVLSNQFGTDGSAYALHLLVGVPGRVELRARACALALLMAPILVLVTVAVAVLTQAQSQVLAALGVVAAGLGIAAGTSALLSVLVPYAFPESTNPFAVSGGTGGLRGLLAVVGSFAALVLLAPLLVFALITHGLVAGLVVLAAGVGWGGVGLLLGTYLAGGILDRRGPEILAAVTPRR</sequence>
<feature type="transmembrane region" description="Helical" evidence="1">
    <location>
        <begin position="471"/>
        <end position="493"/>
    </location>
</feature>
<dbReference type="AlphaFoldDB" id="A0A8J3LII0"/>
<gene>
    <name evidence="2" type="ORF">Pfl04_03430</name>
</gene>
<organism evidence="2 3">
    <name type="scientific">Planosporangium flavigriseum</name>
    <dbReference type="NCBI Taxonomy" id="373681"/>
    <lineage>
        <taxon>Bacteria</taxon>
        <taxon>Bacillati</taxon>
        <taxon>Actinomycetota</taxon>
        <taxon>Actinomycetes</taxon>
        <taxon>Micromonosporales</taxon>
        <taxon>Micromonosporaceae</taxon>
        <taxon>Planosporangium</taxon>
    </lineage>
</organism>
<evidence type="ECO:0000313" key="2">
    <source>
        <dbReference type="EMBL" id="GIG71939.1"/>
    </source>
</evidence>
<feature type="transmembrane region" description="Helical" evidence="1">
    <location>
        <begin position="391"/>
        <end position="416"/>
    </location>
</feature>
<feature type="transmembrane region" description="Helical" evidence="1">
    <location>
        <begin position="321"/>
        <end position="338"/>
    </location>
</feature>
<feature type="transmembrane region" description="Helical" evidence="1">
    <location>
        <begin position="243"/>
        <end position="261"/>
    </location>
</feature>
<dbReference type="Proteomes" id="UP000653674">
    <property type="component" value="Unassembled WGS sequence"/>
</dbReference>
<keyword evidence="1" id="KW-0472">Membrane</keyword>
<comment type="caution">
    <text evidence="2">The sequence shown here is derived from an EMBL/GenBank/DDBJ whole genome shotgun (WGS) entry which is preliminary data.</text>
</comment>
<feature type="transmembrane region" description="Helical" evidence="1">
    <location>
        <begin position="181"/>
        <end position="200"/>
    </location>
</feature>
<accession>A0A8J3LII0</accession>
<feature type="transmembrane region" description="Helical" evidence="1">
    <location>
        <begin position="500"/>
        <end position="522"/>
    </location>
</feature>
<keyword evidence="3" id="KW-1185">Reference proteome</keyword>
<dbReference type="EMBL" id="BONU01000002">
    <property type="protein sequence ID" value="GIG71939.1"/>
    <property type="molecule type" value="Genomic_DNA"/>
</dbReference>
<feature type="transmembrane region" description="Helical" evidence="1">
    <location>
        <begin position="423"/>
        <end position="451"/>
    </location>
</feature>
<feature type="transmembrane region" description="Helical" evidence="1">
    <location>
        <begin position="64"/>
        <end position="86"/>
    </location>
</feature>
<feature type="transmembrane region" description="Helical" evidence="1">
    <location>
        <begin position="141"/>
        <end position="160"/>
    </location>
</feature>
<reference evidence="2" key="1">
    <citation type="submission" date="2021-01" db="EMBL/GenBank/DDBJ databases">
        <title>Whole genome shotgun sequence of Planosporangium flavigriseum NBRC 105377.</title>
        <authorList>
            <person name="Komaki H."/>
            <person name="Tamura T."/>
        </authorList>
    </citation>
    <scope>NUCLEOTIDE SEQUENCE</scope>
    <source>
        <strain evidence="2">NBRC 105377</strain>
    </source>
</reference>
<evidence type="ECO:0000313" key="3">
    <source>
        <dbReference type="Proteomes" id="UP000653674"/>
    </source>
</evidence>
<dbReference type="RefSeq" id="WP_168074969.1">
    <property type="nucleotide sequence ID" value="NZ_BAAAQJ010000008.1"/>
</dbReference>
<keyword evidence="1" id="KW-1133">Transmembrane helix</keyword>
<name>A0A8J3LII0_9ACTN</name>
<feature type="transmembrane region" description="Helical" evidence="1">
    <location>
        <begin position="31"/>
        <end position="52"/>
    </location>
</feature>
<feature type="transmembrane region" description="Helical" evidence="1">
    <location>
        <begin position="107"/>
        <end position="135"/>
    </location>
</feature>
<keyword evidence="1" id="KW-0812">Transmembrane</keyword>
<feature type="transmembrane region" description="Helical" evidence="1">
    <location>
        <begin position="350"/>
        <end position="371"/>
    </location>
</feature>
<feature type="transmembrane region" description="Helical" evidence="1">
    <location>
        <begin position="212"/>
        <end position="231"/>
    </location>
</feature>